<evidence type="ECO:0000256" key="2">
    <source>
        <dbReference type="SAM" id="SignalP"/>
    </source>
</evidence>
<accession>A0A8B7N1E7</accession>
<reference evidence="4" key="1">
    <citation type="submission" date="2025-08" db="UniProtKB">
        <authorList>
            <consortium name="RefSeq"/>
        </authorList>
    </citation>
    <scope>IDENTIFICATION</scope>
    <source>
        <tissue evidence="4">Whole organism</tissue>
    </source>
</reference>
<keyword evidence="2" id="KW-0732">Signal</keyword>
<name>A0A8B7N1E7_HYAAZ</name>
<evidence type="ECO:0000313" key="3">
    <source>
        <dbReference type="Proteomes" id="UP000694843"/>
    </source>
</evidence>
<evidence type="ECO:0000313" key="4">
    <source>
        <dbReference type="RefSeq" id="XP_018007375.1"/>
    </source>
</evidence>
<feature type="signal peptide" evidence="2">
    <location>
        <begin position="1"/>
        <end position="23"/>
    </location>
</feature>
<gene>
    <name evidence="4" type="primary">LOC108665161</name>
</gene>
<feature type="region of interest" description="Disordered" evidence="1">
    <location>
        <begin position="65"/>
        <end position="111"/>
    </location>
</feature>
<organism evidence="3 4">
    <name type="scientific">Hyalella azteca</name>
    <name type="common">Amphipod</name>
    <dbReference type="NCBI Taxonomy" id="294128"/>
    <lineage>
        <taxon>Eukaryota</taxon>
        <taxon>Metazoa</taxon>
        <taxon>Ecdysozoa</taxon>
        <taxon>Arthropoda</taxon>
        <taxon>Crustacea</taxon>
        <taxon>Multicrustacea</taxon>
        <taxon>Malacostraca</taxon>
        <taxon>Eumalacostraca</taxon>
        <taxon>Peracarida</taxon>
        <taxon>Amphipoda</taxon>
        <taxon>Senticaudata</taxon>
        <taxon>Talitrida</taxon>
        <taxon>Talitroidea</taxon>
        <taxon>Hyalellidae</taxon>
        <taxon>Hyalella</taxon>
    </lineage>
</organism>
<dbReference type="Proteomes" id="UP000694843">
    <property type="component" value="Unplaced"/>
</dbReference>
<sequence length="111" mass="11644">MGRLLLILTVLAVILAFATSSEASMKLYKKNPGSNKYRPVLKAVSSTVIPLDDLPTFTVSSLLGPASEAPPAGVTKPAKPTKLITASRKKPYAPPKKVGASTFDDSDFAGL</sequence>
<proteinExistence type="predicted"/>
<evidence type="ECO:0000256" key="1">
    <source>
        <dbReference type="SAM" id="MobiDB-lite"/>
    </source>
</evidence>
<dbReference type="GeneID" id="108665161"/>
<keyword evidence="3" id="KW-1185">Reference proteome</keyword>
<feature type="chain" id="PRO_5034814251" evidence="2">
    <location>
        <begin position="24"/>
        <end position="111"/>
    </location>
</feature>
<dbReference type="RefSeq" id="XP_018007375.1">
    <property type="nucleotide sequence ID" value="XM_018151886.2"/>
</dbReference>
<dbReference type="KEGG" id="hazt:108665161"/>
<dbReference type="AlphaFoldDB" id="A0A8B7N1E7"/>
<dbReference type="OrthoDB" id="8195466at2759"/>
<protein>
    <submittedName>
        <fullName evidence="4">Uncharacterized protein LOC108665161</fullName>
    </submittedName>
</protein>